<dbReference type="EMBL" id="MG711460">
    <property type="protein sequence ID" value="AUV61536.1"/>
    <property type="molecule type" value="Genomic_DNA"/>
</dbReference>
<dbReference type="KEGG" id="vg:54987735"/>
<name>A0A2K9VGZ5_9CAUD</name>
<dbReference type="Proteomes" id="UP000241370">
    <property type="component" value="Segment"/>
</dbReference>
<evidence type="ECO:0000313" key="1">
    <source>
        <dbReference type="EMBL" id="AUV61536.1"/>
    </source>
</evidence>
<dbReference type="Pfam" id="PF11985">
    <property type="entry name" value="Phage_Mu_Gp27"/>
    <property type="match status" value="1"/>
</dbReference>
<evidence type="ECO:0000313" key="2">
    <source>
        <dbReference type="Proteomes" id="UP000241370"/>
    </source>
</evidence>
<dbReference type="GeneID" id="54987735"/>
<dbReference type="RefSeq" id="YP_009797322.1">
    <property type="nucleotide sequence ID" value="NC_047913.1"/>
</dbReference>
<dbReference type="InterPro" id="IPR021874">
    <property type="entry name" value="Phage_Mu_Gp27"/>
</dbReference>
<sequence length="190" mass="21396">MSKAERRRTRVSSTIDKLPDDIKGQLDVRLADTSNTYEELAAWLKTEGYEISKSAIGRYAIRTTQAAQRVAQTIQRTQAIAQAVEAHPDLDYTKAASMVLMDGLMQRVSTAEDDFQEMPLDKAGRLIASLARNATYEKRVRQDMKKKAELAFEQMETELMAAIKQHPELAGELHDVLERAREKVLADGED</sequence>
<protein>
    <submittedName>
        <fullName evidence="1">Terminase small subunit</fullName>
    </submittedName>
</protein>
<accession>A0A2K9VGZ5</accession>
<keyword evidence="2" id="KW-1185">Reference proteome</keyword>
<proteinExistence type="predicted"/>
<reference evidence="1 2" key="1">
    <citation type="submission" date="2017-12" db="EMBL/GenBank/DDBJ databases">
        <title>Phages infecting Faecalibacterium prausnitzii belong to novel viral genera that help decipher intestinal viromes.</title>
        <authorList>
            <person name="Petit M.-A."/>
            <person name="De Paepe M."/>
            <person name="Benevides L."/>
            <person name="Langella P."/>
        </authorList>
    </citation>
    <scope>NUCLEOTIDE SEQUENCE [LARGE SCALE GENOMIC DNA]</scope>
</reference>
<organism evidence="1 2">
    <name type="scientific">Faecalibacterium phage FP_Mushu</name>
    <dbReference type="NCBI Taxonomy" id="2070185"/>
    <lineage>
        <taxon>Viruses</taxon>
        <taxon>Duplodnaviria</taxon>
        <taxon>Heunggongvirae</taxon>
        <taxon>Uroviricota</taxon>
        <taxon>Caudoviricetes</taxon>
        <taxon>Mushuvirus</taxon>
        <taxon>Mushuvirus mushu</taxon>
    </lineage>
</organism>